<evidence type="ECO:0000256" key="13">
    <source>
        <dbReference type="SAM" id="MobiDB-lite"/>
    </source>
</evidence>
<keyword evidence="16" id="KW-1185">Reference proteome</keyword>
<dbReference type="KEGG" id="pgv:SL003B_2435"/>
<comment type="subcellular location">
    <subcellularLocation>
        <location evidence="11">Cytoplasm</location>
    </subcellularLocation>
</comment>
<evidence type="ECO:0000256" key="2">
    <source>
        <dbReference type="ARBA" id="ARBA00022603"/>
    </source>
</evidence>
<evidence type="ECO:0000259" key="14">
    <source>
        <dbReference type="Pfam" id="PF01728"/>
    </source>
</evidence>
<dbReference type="EMBL" id="CP002568">
    <property type="protein sequence ID" value="ADZ70860.1"/>
    <property type="molecule type" value="Genomic_DNA"/>
</dbReference>
<feature type="binding site" evidence="11">
    <location>
        <position position="119"/>
    </location>
    <ligand>
        <name>S-adenosyl-L-methionine</name>
        <dbReference type="ChEBI" id="CHEBI:59789"/>
    </ligand>
</feature>
<reference evidence="15 16" key="1">
    <citation type="journal article" date="2011" name="J. Bacteriol.">
        <title>Complete genome sequence of Polymorphum gilvum SL003B-26A1T, a crude oil-degrading bacterium from oil-polluted saline soil.</title>
        <authorList>
            <person name="Li S.G."/>
            <person name="Tang Y.Q."/>
            <person name="Nie Y."/>
            <person name="Cai M."/>
            <person name="Wu X.L."/>
        </authorList>
    </citation>
    <scope>NUCLEOTIDE SEQUENCE [LARGE SCALE GENOMIC DNA]</scope>
    <source>
        <strain evidence="16">LMG 25793 / CGMCC 1.9160 / SL003B-26A1</strain>
    </source>
</reference>
<evidence type="ECO:0000256" key="1">
    <source>
        <dbReference type="ARBA" id="ARBA00022552"/>
    </source>
</evidence>
<proteinExistence type="inferred from homology"/>
<dbReference type="PANTHER" id="PTHR10920:SF18">
    <property type="entry name" value="RRNA METHYLTRANSFERASE 2, MITOCHONDRIAL"/>
    <property type="match status" value="1"/>
</dbReference>
<feature type="active site" description="Proton acceptor" evidence="11 12">
    <location>
        <position position="184"/>
    </location>
</feature>
<keyword evidence="2 11" id="KW-0489">Methyltransferase</keyword>
<feature type="domain" description="Ribosomal RNA methyltransferase FtsJ" evidence="14">
    <location>
        <begin position="48"/>
        <end position="227"/>
    </location>
</feature>
<evidence type="ECO:0000256" key="3">
    <source>
        <dbReference type="ARBA" id="ARBA00022679"/>
    </source>
</evidence>
<dbReference type="RefSeq" id="WP_013653175.1">
    <property type="nucleotide sequence ID" value="NC_015259.1"/>
</dbReference>
<feature type="binding site" evidence="11">
    <location>
        <position position="144"/>
    </location>
    <ligand>
        <name>S-adenosyl-L-methionine</name>
        <dbReference type="ChEBI" id="CHEBI:59789"/>
    </ligand>
</feature>
<gene>
    <name evidence="11" type="primary">rlmE</name>
    <name evidence="11" type="synonym">ftsJ</name>
    <name evidence="11" type="synonym">rrmJ</name>
    <name evidence="15" type="ordered locus">SL003B_2435</name>
</gene>
<evidence type="ECO:0000313" key="15">
    <source>
        <dbReference type="EMBL" id="ADZ70860.1"/>
    </source>
</evidence>
<organism evidence="15 16">
    <name type="scientific">Polymorphum gilvum (strain LMG 25793 / CGMCC 1.9160 / SL003B-26A1)</name>
    <dbReference type="NCBI Taxonomy" id="991905"/>
    <lineage>
        <taxon>Bacteria</taxon>
        <taxon>Pseudomonadati</taxon>
        <taxon>Pseudomonadota</taxon>
        <taxon>Alphaproteobacteria</taxon>
        <taxon>Rhodobacterales</taxon>
        <taxon>Paracoccaceae</taxon>
        <taxon>Polymorphum</taxon>
    </lineage>
</organism>
<evidence type="ECO:0000256" key="5">
    <source>
        <dbReference type="ARBA" id="ARBA00037569"/>
    </source>
</evidence>
<dbReference type="EC" id="2.1.1.166" evidence="6 11"/>
<dbReference type="Gene3D" id="3.40.50.150">
    <property type="entry name" value="Vaccinia Virus protein VP39"/>
    <property type="match status" value="1"/>
</dbReference>
<accession>F2J1Q9</accession>
<dbReference type="PATRIC" id="fig|991905.3.peg.2496"/>
<dbReference type="InterPro" id="IPR029063">
    <property type="entry name" value="SAM-dependent_MTases_sf"/>
</dbReference>
<feature type="region of interest" description="Disordered" evidence="13">
    <location>
        <begin position="1"/>
        <end position="24"/>
    </location>
</feature>
<dbReference type="PIRSF" id="PIRSF005461">
    <property type="entry name" value="23S_rRNA_mtase"/>
    <property type="match status" value="1"/>
</dbReference>
<keyword evidence="11" id="KW-0963">Cytoplasm</keyword>
<evidence type="ECO:0000256" key="4">
    <source>
        <dbReference type="ARBA" id="ARBA00022691"/>
    </source>
</evidence>
<evidence type="ECO:0000313" key="16">
    <source>
        <dbReference type="Proteomes" id="UP000008130"/>
    </source>
</evidence>
<dbReference type="SUPFAM" id="SSF53335">
    <property type="entry name" value="S-adenosyl-L-methionine-dependent methyltransferases"/>
    <property type="match status" value="1"/>
</dbReference>
<evidence type="ECO:0000256" key="10">
    <source>
        <dbReference type="ARBA" id="ARBA00048970"/>
    </source>
</evidence>
<keyword evidence="3 11" id="KW-0808">Transferase</keyword>
<dbReference type="InterPro" id="IPR015507">
    <property type="entry name" value="rRNA-MeTfrase_E"/>
</dbReference>
<comment type="function">
    <text evidence="5 11">Specifically methylates the uridine in position 2552 of 23S rRNA at the 2'-O position of the ribose in the fully assembled 50S ribosomal subunit.</text>
</comment>
<dbReference type="InterPro" id="IPR002877">
    <property type="entry name" value="RNA_MeTrfase_FtsJ_dom"/>
</dbReference>
<dbReference type="GO" id="GO:0008650">
    <property type="term" value="F:rRNA (uridine-2'-O-)-methyltransferase activity"/>
    <property type="evidence" value="ECO:0007669"/>
    <property type="project" value="UniProtKB-UniRule"/>
</dbReference>
<dbReference type="OrthoDB" id="9790080at2"/>
<dbReference type="PANTHER" id="PTHR10920">
    <property type="entry name" value="RIBOSOMAL RNA METHYLTRANSFERASE"/>
    <property type="match status" value="1"/>
</dbReference>
<feature type="binding site" evidence="11">
    <location>
        <position position="82"/>
    </location>
    <ligand>
        <name>S-adenosyl-L-methionine</name>
        <dbReference type="ChEBI" id="CHEBI:59789"/>
    </ligand>
</feature>
<dbReference type="STRING" id="991905.SL003B_2435"/>
<dbReference type="eggNOG" id="COG0293">
    <property type="taxonomic scope" value="Bacteria"/>
</dbReference>
<protein>
    <recommendedName>
        <fullName evidence="7 11">Ribosomal RNA large subunit methyltransferase E</fullName>
        <ecNumber evidence="6 11">2.1.1.166</ecNumber>
    </recommendedName>
    <alternativeName>
        <fullName evidence="9 11">23S rRNA Um2552 methyltransferase</fullName>
    </alternativeName>
    <alternativeName>
        <fullName evidence="8 11">rRNA (uridine-2'-O-)-methyltransferase</fullName>
    </alternativeName>
</protein>
<comment type="catalytic activity">
    <reaction evidence="10 11">
        <text>uridine(2552) in 23S rRNA + S-adenosyl-L-methionine = 2'-O-methyluridine(2552) in 23S rRNA + S-adenosyl-L-homocysteine + H(+)</text>
        <dbReference type="Rhea" id="RHEA:42720"/>
        <dbReference type="Rhea" id="RHEA-COMP:10202"/>
        <dbReference type="Rhea" id="RHEA-COMP:10203"/>
        <dbReference type="ChEBI" id="CHEBI:15378"/>
        <dbReference type="ChEBI" id="CHEBI:57856"/>
        <dbReference type="ChEBI" id="CHEBI:59789"/>
        <dbReference type="ChEBI" id="CHEBI:65315"/>
        <dbReference type="ChEBI" id="CHEBI:74478"/>
        <dbReference type="EC" id="2.1.1.166"/>
    </reaction>
</comment>
<dbReference type="HAMAP" id="MF_01547">
    <property type="entry name" value="RNA_methyltr_E"/>
    <property type="match status" value="1"/>
</dbReference>
<evidence type="ECO:0000256" key="12">
    <source>
        <dbReference type="PIRSR" id="PIRSR005461-1"/>
    </source>
</evidence>
<evidence type="ECO:0000256" key="6">
    <source>
        <dbReference type="ARBA" id="ARBA00038861"/>
    </source>
</evidence>
<feature type="binding site" evidence="11">
    <location>
        <position position="80"/>
    </location>
    <ligand>
        <name>S-adenosyl-L-methionine</name>
        <dbReference type="ChEBI" id="CHEBI:59789"/>
    </ligand>
</feature>
<keyword evidence="4 11" id="KW-0949">S-adenosyl-L-methionine</keyword>
<dbReference type="Proteomes" id="UP000008130">
    <property type="component" value="Chromosome"/>
</dbReference>
<name>F2J1Q9_POLGS</name>
<evidence type="ECO:0000256" key="11">
    <source>
        <dbReference type="HAMAP-Rule" id="MF_01547"/>
    </source>
</evidence>
<evidence type="ECO:0000256" key="9">
    <source>
        <dbReference type="ARBA" id="ARBA00042745"/>
    </source>
</evidence>
<feature type="binding site" evidence="11">
    <location>
        <position position="103"/>
    </location>
    <ligand>
        <name>S-adenosyl-L-methionine</name>
        <dbReference type="ChEBI" id="CHEBI:59789"/>
    </ligand>
</feature>
<dbReference type="InterPro" id="IPR050082">
    <property type="entry name" value="RNA_methyltr_RlmE"/>
</dbReference>
<dbReference type="HOGENOM" id="CLU_009422_4_0_5"/>
<dbReference type="AlphaFoldDB" id="F2J1Q9"/>
<sequence length="240" mass="26489">MSGSKRGSGDRGLHVRVKTAAKRKESSTRWLERQLNDPYVRRAKMEGYRSRAAYKLIEIDDKHRLLKPGQRVVDLGAAPGGWCQVAVERVGSTPENPLVVGIDYLDMDHIPGVVFLRKDFLDDDAPAALMAALGGHRPDVVLSDMAAPTTGHRQTDHLRTTHLFEVAILFARENLAPGGSFLAKVFRGGTENALLADLKRDFETVVHVKPPASRKESPELYVVAKGFRGQGRDRDSDVEA</sequence>
<evidence type="ECO:0000256" key="7">
    <source>
        <dbReference type="ARBA" id="ARBA00041129"/>
    </source>
</evidence>
<comment type="similarity">
    <text evidence="11">Belongs to the class I-like SAM-binding methyltransferase superfamily. RNA methyltransferase RlmE family.</text>
</comment>
<keyword evidence="1 11" id="KW-0698">rRNA processing</keyword>
<dbReference type="GO" id="GO:0005737">
    <property type="term" value="C:cytoplasm"/>
    <property type="evidence" value="ECO:0007669"/>
    <property type="project" value="UniProtKB-SubCell"/>
</dbReference>
<dbReference type="Pfam" id="PF01728">
    <property type="entry name" value="FtsJ"/>
    <property type="match status" value="1"/>
</dbReference>
<evidence type="ECO:0000256" key="8">
    <source>
        <dbReference type="ARBA" id="ARBA00041995"/>
    </source>
</evidence>